<dbReference type="InterPro" id="IPR000156">
    <property type="entry name" value="Ran_bind_dom"/>
</dbReference>
<keyword evidence="3" id="KW-0811">Translocation</keyword>
<dbReference type="CDD" id="cd13170">
    <property type="entry name" value="RanBD_NUP50"/>
    <property type="match status" value="1"/>
</dbReference>
<comment type="caution">
    <text evidence="7">The sequence shown here is derived from an EMBL/GenBank/DDBJ whole genome shotgun (WGS) entry which is preliminary data.</text>
</comment>
<dbReference type="Proteomes" id="UP000825729">
    <property type="component" value="Unassembled WGS sequence"/>
</dbReference>
<dbReference type="GO" id="GO:0015031">
    <property type="term" value="P:protein transport"/>
    <property type="evidence" value="ECO:0007669"/>
    <property type="project" value="UniProtKB-KW"/>
</dbReference>
<dbReference type="InterPro" id="IPR011993">
    <property type="entry name" value="PH-like_dom_sf"/>
</dbReference>
<evidence type="ECO:0000256" key="5">
    <source>
        <dbReference type="SAM" id="MobiDB-lite"/>
    </source>
</evidence>
<evidence type="ECO:0000256" key="4">
    <source>
        <dbReference type="ARBA" id="ARBA00023132"/>
    </source>
</evidence>
<keyword evidence="2" id="KW-0813">Transport</keyword>
<dbReference type="PROSITE" id="PS50196">
    <property type="entry name" value="RANBD1"/>
    <property type="match status" value="1"/>
</dbReference>
<organism evidence="7 8">
    <name type="scientific">Aristolochia fimbriata</name>
    <name type="common">White veined hardy Dutchman's pipe vine</name>
    <dbReference type="NCBI Taxonomy" id="158543"/>
    <lineage>
        <taxon>Eukaryota</taxon>
        <taxon>Viridiplantae</taxon>
        <taxon>Streptophyta</taxon>
        <taxon>Embryophyta</taxon>
        <taxon>Tracheophyta</taxon>
        <taxon>Spermatophyta</taxon>
        <taxon>Magnoliopsida</taxon>
        <taxon>Magnoliidae</taxon>
        <taxon>Piperales</taxon>
        <taxon>Aristolochiaceae</taxon>
        <taxon>Aristolochia</taxon>
    </lineage>
</organism>
<sequence>MSAPLFGCARVESSGMGPPQLDVRRAESAHLHVTALNSQFASWVQSQLQNHPDELWLDGVRDYLSHASQIMEKFRDVVDWLKVNAEKAETVAATSMEKIVVSAANTSDMSFPAKNGKSGYPTFGSASSGATIPWSFGLVPNNQTPILPRTPSYLLEKQDAVEDAEGDDDVQQPSSPSLKKSVEKGAVVVHEAKCKVYIKPDNPTDKGWKDMGVGQLSIKCKEGASKDDKESKPTIVVHNDVGKVLLNAFIYPGIKMNVQKNTLITILHTLGIGSLNGDEAGQDAVAKARTYLLKLKTEEDTNKLAQAIREYEPAS</sequence>
<feature type="region of interest" description="Disordered" evidence="5">
    <location>
        <begin position="161"/>
        <end position="182"/>
    </location>
</feature>
<dbReference type="InterPro" id="IPR045255">
    <property type="entry name" value="RanBP1-like"/>
</dbReference>
<protein>
    <recommendedName>
        <fullName evidence="6">RanBD1 domain-containing protein</fullName>
    </recommendedName>
</protein>
<keyword evidence="8" id="KW-1185">Reference proteome</keyword>
<comment type="subcellular location">
    <subcellularLocation>
        <location evidence="1">Nucleus</location>
        <location evidence="1">Nuclear pore complex</location>
    </subcellularLocation>
</comment>
<proteinExistence type="predicted"/>
<dbReference type="PANTHER" id="PTHR23138:SF141">
    <property type="entry name" value="NUCLEAR PORE COMPLEX PROTEIN NUP50"/>
    <property type="match status" value="1"/>
</dbReference>
<dbReference type="PANTHER" id="PTHR23138">
    <property type="entry name" value="RAN BINDING PROTEIN"/>
    <property type="match status" value="1"/>
</dbReference>
<evidence type="ECO:0000256" key="2">
    <source>
        <dbReference type="ARBA" id="ARBA00022816"/>
    </source>
</evidence>
<dbReference type="Pfam" id="PF00638">
    <property type="entry name" value="Ran_BP1"/>
    <property type="match status" value="1"/>
</dbReference>
<feature type="domain" description="RanBD1" evidence="6">
    <location>
        <begin position="180"/>
        <end position="315"/>
    </location>
</feature>
<keyword evidence="4" id="KW-0653">Protein transport</keyword>
<evidence type="ECO:0000259" key="6">
    <source>
        <dbReference type="PROSITE" id="PS50196"/>
    </source>
</evidence>
<evidence type="ECO:0000256" key="3">
    <source>
        <dbReference type="ARBA" id="ARBA00023010"/>
    </source>
</evidence>
<dbReference type="EMBL" id="JAINDJ010000003">
    <property type="protein sequence ID" value="KAG9453142.1"/>
    <property type="molecule type" value="Genomic_DNA"/>
</dbReference>
<dbReference type="GO" id="GO:0005643">
    <property type="term" value="C:nuclear pore"/>
    <property type="evidence" value="ECO:0007669"/>
    <property type="project" value="UniProtKB-SubCell"/>
</dbReference>
<accession>A0AAV7EWD5</accession>
<gene>
    <name evidence="7" type="ORF">H6P81_006046</name>
</gene>
<keyword evidence="4" id="KW-0539">Nucleus</keyword>
<reference evidence="7 8" key="1">
    <citation type="submission" date="2021-07" db="EMBL/GenBank/DDBJ databases">
        <title>The Aristolochia fimbriata genome: insights into angiosperm evolution, floral development and chemical biosynthesis.</title>
        <authorList>
            <person name="Jiao Y."/>
        </authorList>
    </citation>
    <scope>NUCLEOTIDE SEQUENCE [LARGE SCALE GENOMIC DNA]</scope>
    <source>
        <strain evidence="7">IBCAS-2021</strain>
        <tissue evidence="7">Leaf</tissue>
    </source>
</reference>
<evidence type="ECO:0000313" key="8">
    <source>
        <dbReference type="Proteomes" id="UP000825729"/>
    </source>
</evidence>
<keyword evidence="2" id="KW-0509">mRNA transport</keyword>
<evidence type="ECO:0000256" key="1">
    <source>
        <dbReference type="ARBA" id="ARBA00004567"/>
    </source>
</evidence>
<dbReference type="SUPFAM" id="SSF50729">
    <property type="entry name" value="PH domain-like"/>
    <property type="match status" value="1"/>
</dbReference>
<evidence type="ECO:0000313" key="7">
    <source>
        <dbReference type="EMBL" id="KAG9453142.1"/>
    </source>
</evidence>
<keyword evidence="4" id="KW-0906">Nuclear pore complex</keyword>
<feature type="compositionally biased region" description="Acidic residues" evidence="5">
    <location>
        <begin position="161"/>
        <end position="170"/>
    </location>
</feature>
<dbReference type="AlphaFoldDB" id="A0AAV7EWD5"/>
<name>A0AAV7EWD5_ARIFI</name>
<dbReference type="Gene3D" id="2.30.29.30">
    <property type="entry name" value="Pleckstrin-homology domain (PH domain)/Phosphotyrosine-binding domain (PTB)"/>
    <property type="match status" value="1"/>
</dbReference>
<dbReference type="GO" id="GO:0051028">
    <property type="term" value="P:mRNA transport"/>
    <property type="evidence" value="ECO:0007669"/>
    <property type="project" value="UniProtKB-KW"/>
</dbReference>